<accession>A0ABT3VC07</accession>
<evidence type="ECO:0000313" key="2">
    <source>
        <dbReference type="Proteomes" id="UP001165590"/>
    </source>
</evidence>
<dbReference type="EMBL" id="JAIFZO010000002">
    <property type="protein sequence ID" value="MCX4237368.1"/>
    <property type="molecule type" value="Genomic_DNA"/>
</dbReference>
<gene>
    <name evidence="1" type="ORF">K3769_32280</name>
</gene>
<reference evidence="1" key="1">
    <citation type="journal article" date="2022" name="bioRxiv">
        <title>Discovery and biosynthetic assessment of Streptomyces ortus sp nov. isolated from a deep-sea sponge.</title>
        <authorList>
            <person name="Williams S.E."/>
        </authorList>
    </citation>
    <scope>NUCLEOTIDE SEQUENCE</scope>
    <source>
        <strain evidence="1">A15ISP2-DRY2</strain>
    </source>
</reference>
<comment type="caution">
    <text evidence="1">The sequence shown here is derived from an EMBL/GenBank/DDBJ whole genome shotgun (WGS) entry which is preliminary data.</text>
</comment>
<evidence type="ECO:0000313" key="1">
    <source>
        <dbReference type="EMBL" id="MCX4237368.1"/>
    </source>
</evidence>
<keyword evidence="2" id="KW-1185">Reference proteome</keyword>
<sequence>MPQQSIVKDGKNVPDQSHRAFPKAAKAWISKQPLGPPELDRAKNPHYTDGFRAEIACMHEAGVKVEPMADGEGYSWPAGEINVPNLPELEKRCRIEAFSDKDK</sequence>
<name>A0ABT3VC07_9ACTN</name>
<proteinExistence type="predicted"/>
<dbReference type="Proteomes" id="UP001165590">
    <property type="component" value="Unassembled WGS sequence"/>
</dbReference>
<dbReference type="RefSeq" id="WP_267029786.1">
    <property type="nucleotide sequence ID" value="NZ_JAIFZO010000002.1"/>
</dbReference>
<protein>
    <submittedName>
        <fullName evidence="1">Uncharacterized protein</fullName>
    </submittedName>
</protein>
<organism evidence="1 2">
    <name type="scientific">Streptomyces ortus</name>
    <dbReference type="NCBI Taxonomy" id="2867268"/>
    <lineage>
        <taxon>Bacteria</taxon>
        <taxon>Bacillati</taxon>
        <taxon>Actinomycetota</taxon>
        <taxon>Actinomycetes</taxon>
        <taxon>Kitasatosporales</taxon>
        <taxon>Streptomycetaceae</taxon>
        <taxon>Streptomyces</taxon>
    </lineage>
</organism>